<evidence type="ECO:0000313" key="8">
    <source>
        <dbReference type="Proteomes" id="UP000029964"/>
    </source>
</evidence>
<gene>
    <name evidence="7" type="ORF">ACRE_012630</name>
</gene>
<dbReference type="InterPro" id="IPR011011">
    <property type="entry name" value="Znf_FYVE_PHD"/>
</dbReference>
<feature type="region of interest" description="Disordered" evidence="5">
    <location>
        <begin position="254"/>
        <end position="306"/>
    </location>
</feature>
<dbReference type="SUPFAM" id="SSF57903">
    <property type="entry name" value="FYVE/PHD zinc finger"/>
    <property type="match status" value="1"/>
</dbReference>
<dbReference type="PANTHER" id="PTHR23164:SF30">
    <property type="entry name" value="EARLY ENDOSOME ANTIGEN 1"/>
    <property type="match status" value="1"/>
</dbReference>
<feature type="region of interest" description="Disordered" evidence="5">
    <location>
        <begin position="1"/>
        <end position="78"/>
    </location>
</feature>
<dbReference type="STRING" id="857340.A0A086TF09"/>
<evidence type="ECO:0000259" key="6">
    <source>
        <dbReference type="PROSITE" id="PS50178"/>
    </source>
</evidence>
<accession>A0A086TF09</accession>
<dbReference type="PROSITE" id="PS50178">
    <property type="entry name" value="ZF_FYVE"/>
    <property type="match status" value="1"/>
</dbReference>
<dbReference type="Pfam" id="PF01363">
    <property type="entry name" value="FYVE"/>
    <property type="match status" value="1"/>
</dbReference>
<evidence type="ECO:0000313" key="7">
    <source>
        <dbReference type="EMBL" id="KFH47941.1"/>
    </source>
</evidence>
<protein>
    <submittedName>
        <fullName evidence="7">FYVE-type zinc finger-containing protein-like protein</fullName>
    </submittedName>
</protein>
<dbReference type="PANTHER" id="PTHR23164">
    <property type="entry name" value="EARLY ENDOSOME ANTIGEN 1"/>
    <property type="match status" value="1"/>
</dbReference>
<dbReference type="Gene3D" id="3.30.40.10">
    <property type="entry name" value="Zinc/RING finger domain, C3HC4 (zinc finger)"/>
    <property type="match status" value="1"/>
</dbReference>
<reference evidence="8" key="1">
    <citation type="journal article" date="2014" name="Genome Announc.">
        <title>Genome sequence and annotation of Acremonium chrysogenum, producer of the beta-lactam antibiotic cephalosporin C.</title>
        <authorList>
            <person name="Terfehr D."/>
            <person name="Dahlmann T.A."/>
            <person name="Specht T."/>
            <person name="Zadra I."/>
            <person name="Kuernsteiner H."/>
            <person name="Kueck U."/>
        </authorList>
    </citation>
    <scope>NUCLEOTIDE SEQUENCE [LARGE SCALE GENOMIC DNA]</scope>
    <source>
        <strain evidence="8">ATCC 11550 / CBS 779.69 / DSM 880 / IAM 14645 / JCM 23072 / IMI 49137</strain>
    </source>
</reference>
<dbReference type="InterPro" id="IPR013083">
    <property type="entry name" value="Znf_RING/FYVE/PHD"/>
</dbReference>
<dbReference type="SMART" id="SM00064">
    <property type="entry name" value="FYVE"/>
    <property type="match status" value="1"/>
</dbReference>
<keyword evidence="8" id="KW-1185">Reference proteome</keyword>
<dbReference type="GO" id="GO:0008270">
    <property type="term" value="F:zinc ion binding"/>
    <property type="evidence" value="ECO:0007669"/>
    <property type="project" value="UniProtKB-KW"/>
</dbReference>
<feature type="compositionally biased region" description="Polar residues" evidence="5">
    <location>
        <begin position="35"/>
        <end position="62"/>
    </location>
</feature>
<dbReference type="EMBL" id="JPKY01000006">
    <property type="protein sequence ID" value="KFH47941.1"/>
    <property type="molecule type" value="Genomic_DNA"/>
</dbReference>
<dbReference type="Proteomes" id="UP000029964">
    <property type="component" value="Unassembled WGS sequence"/>
</dbReference>
<sequence>MTAELIMPTLPGDRHQQQAPQHHHQNSSQRHMRSVSYQTPPGSQQISPLSTSNESQQQQRHNASVPPSPSAGPNARSRPLYMPAVLRPNSDFSQMLSCASSGAANGPGRCDDPVCEQSTGRRLSNGLMSVTGLAMIQQALSRRSTGDSSDDKKLESGWNLELFPEVTDLPTRQHWKPDPDATVCDDPTCKRTFNYFVRRHHCRRCGNIFCDRHSSFEVPLDQDANFNPRASPSRTCNHCFEQYRAWYTRNNSHASSSTASSDAPNTTPPTPISASSAARGPRAALNLAKTPEVPNSVPRDWNWSTF</sequence>
<evidence type="ECO:0000256" key="2">
    <source>
        <dbReference type="ARBA" id="ARBA00022771"/>
    </source>
</evidence>
<keyword evidence="2 4" id="KW-0863">Zinc-finger</keyword>
<dbReference type="InterPro" id="IPR017455">
    <property type="entry name" value="Znf_FYVE-rel"/>
</dbReference>
<proteinExistence type="predicted"/>
<evidence type="ECO:0000256" key="3">
    <source>
        <dbReference type="ARBA" id="ARBA00022833"/>
    </source>
</evidence>
<keyword evidence="1" id="KW-0479">Metal-binding</keyword>
<evidence type="ECO:0000256" key="4">
    <source>
        <dbReference type="PROSITE-ProRule" id="PRU00091"/>
    </source>
</evidence>
<feature type="compositionally biased region" description="Low complexity" evidence="5">
    <location>
        <begin position="254"/>
        <end position="265"/>
    </location>
</feature>
<feature type="compositionally biased region" description="Basic residues" evidence="5">
    <location>
        <begin position="21"/>
        <end position="33"/>
    </location>
</feature>
<dbReference type="CDD" id="cd15760">
    <property type="entry name" value="FYVE_scVPS27p_like"/>
    <property type="match status" value="1"/>
</dbReference>
<dbReference type="OrthoDB" id="10018316at2759"/>
<organism evidence="7 8">
    <name type="scientific">Hapsidospora chrysogenum (strain ATCC 11550 / CBS 779.69 / DSM 880 / IAM 14645 / JCM 23072 / IMI 49137)</name>
    <name type="common">Acremonium chrysogenum</name>
    <dbReference type="NCBI Taxonomy" id="857340"/>
    <lineage>
        <taxon>Eukaryota</taxon>
        <taxon>Fungi</taxon>
        <taxon>Dikarya</taxon>
        <taxon>Ascomycota</taxon>
        <taxon>Pezizomycotina</taxon>
        <taxon>Sordariomycetes</taxon>
        <taxon>Hypocreomycetidae</taxon>
        <taxon>Hypocreales</taxon>
        <taxon>Bionectriaceae</taxon>
        <taxon>Hapsidospora</taxon>
    </lineage>
</organism>
<feature type="domain" description="FYVE-type" evidence="6">
    <location>
        <begin position="189"/>
        <end position="244"/>
    </location>
</feature>
<comment type="caution">
    <text evidence="7">The sequence shown here is derived from an EMBL/GenBank/DDBJ whole genome shotgun (WGS) entry which is preliminary data.</text>
</comment>
<dbReference type="HOGENOM" id="CLU_082207_1_0_1"/>
<evidence type="ECO:0000256" key="5">
    <source>
        <dbReference type="SAM" id="MobiDB-lite"/>
    </source>
</evidence>
<keyword evidence="3" id="KW-0862">Zinc</keyword>
<evidence type="ECO:0000256" key="1">
    <source>
        <dbReference type="ARBA" id="ARBA00022723"/>
    </source>
</evidence>
<name>A0A086TF09_HAPC1</name>
<dbReference type="AlphaFoldDB" id="A0A086TF09"/>
<dbReference type="InterPro" id="IPR000306">
    <property type="entry name" value="Znf_FYVE"/>
</dbReference>